<evidence type="ECO:0000259" key="1">
    <source>
        <dbReference type="PROSITE" id="PS50943"/>
    </source>
</evidence>
<dbReference type="Gene3D" id="1.10.260.40">
    <property type="entry name" value="lambda repressor-like DNA-binding domains"/>
    <property type="match status" value="1"/>
</dbReference>
<sequence length="253" mass="29234">MDIDFGKTIRDIRERKGLTQLQVAERLGMDRSNYYRLEKKGNKITGENIIKLTEALQIDLDEFVLQSMGKNSNEEQKNISADLKSLSILIDGIICTCILEEVDKLSSVSKYPFLDKEILDSEEEIKMVKNIYNALNLKRSEAISKFNDSLYKDETLMNNILKSFARKLEVYMISERSDHLRSKLPEYVYNFFNNGKKVRVSIVSEREVKWIVTIPISDEISAYCDYDPIHQISFVSANKFSYTIDMSGISSFL</sequence>
<comment type="caution">
    <text evidence="2">The sequence shown here is derived from an EMBL/GenBank/DDBJ whole genome shotgun (WGS) entry which is preliminary data.</text>
</comment>
<dbReference type="PROSITE" id="PS50943">
    <property type="entry name" value="HTH_CROC1"/>
    <property type="match status" value="1"/>
</dbReference>
<dbReference type="RefSeq" id="WP_169654332.1">
    <property type="nucleotide sequence ID" value="NZ_JABANE010000002.1"/>
</dbReference>
<gene>
    <name evidence="2" type="ORF">HHU12_01295</name>
</gene>
<name>A0A7X9RS43_9BACT</name>
<dbReference type="InterPro" id="IPR001387">
    <property type="entry name" value="Cro/C1-type_HTH"/>
</dbReference>
<proteinExistence type="predicted"/>
<protein>
    <submittedName>
        <fullName evidence="2">Helix-turn-helix transcriptional regulator</fullName>
    </submittedName>
</protein>
<keyword evidence="3" id="KW-1185">Reference proteome</keyword>
<dbReference type="InterPro" id="IPR010982">
    <property type="entry name" value="Lambda_DNA-bd_dom_sf"/>
</dbReference>
<accession>A0A7X9RS43</accession>
<dbReference type="AlphaFoldDB" id="A0A7X9RS43"/>
<evidence type="ECO:0000313" key="2">
    <source>
        <dbReference type="EMBL" id="NME66586.1"/>
    </source>
</evidence>
<dbReference type="Pfam" id="PF01381">
    <property type="entry name" value="HTH_3"/>
    <property type="match status" value="1"/>
</dbReference>
<dbReference type="EMBL" id="JABANE010000002">
    <property type="protein sequence ID" value="NME66586.1"/>
    <property type="molecule type" value="Genomic_DNA"/>
</dbReference>
<dbReference type="SUPFAM" id="SSF47413">
    <property type="entry name" value="lambda repressor-like DNA-binding domains"/>
    <property type="match status" value="1"/>
</dbReference>
<dbReference type="Proteomes" id="UP000576082">
    <property type="component" value="Unassembled WGS sequence"/>
</dbReference>
<organism evidence="2 3">
    <name type="scientific">Flammeovirga aprica JL-4</name>
    <dbReference type="NCBI Taxonomy" id="694437"/>
    <lineage>
        <taxon>Bacteria</taxon>
        <taxon>Pseudomonadati</taxon>
        <taxon>Bacteroidota</taxon>
        <taxon>Cytophagia</taxon>
        <taxon>Cytophagales</taxon>
        <taxon>Flammeovirgaceae</taxon>
        <taxon>Flammeovirga</taxon>
    </lineage>
</organism>
<dbReference type="CDD" id="cd00093">
    <property type="entry name" value="HTH_XRE"/>
    <property type="match status" value="1"/>
</dbReference>
<evidence type="ECO:0000313" key="3">
    <source>
        <dbReference type="Proteomes" id="UP000576082"/>
    </source>
</evidence>
<dbReference type="SMART" id="SM00530">
    <property type="entry name" value="HTH_XRE"/>
    <property type="match status" value="1"/>
</dbReference>
<feature type="domain" description="HTH cro/C1-type" evidence="1">
    <location>
        <begin position="9"/>
        <end position="63"/>
    </location>
</feature>
<dbReference type="GO" id="GO:0003677">
    <property type="term" value="F:DNA binding"/>
    <property type="evidence" value="ECO:0007669"/>
    <property type="project" value="InterPro"/>
</dbReference>
<reference evidence="2 3" key="1">
    <citation type="submission" date="2020-04" db="EMBL/GenBank/DDBJ databases">
        <title>Flammeovirga sp. SR4, a novel species isolated from seawater.</title>
        <authorList>
            <person name="Wang X."/>
        </authorList>
    </citation>
    <scope>NUCLEOTIDE SEQUENCE [LARGE SCALE GENOMIC DNA]</scope>
    <source>
        <strain evidence="2 3">ATCC 23126</strain>
    </source>
</reference>